<dbReference type="EMBL" id="AMZH03014555">
    <property type="protein sequence ID" value="RRT47435.1"/>
    <property type="molecule type" value="Genomic_DNA"/>
</dbReference>
<comment type="caution">
    <text evidence="2">The sequence shown here is derived from an EMBL/GenBank/DDBJ whole genome shotgun (WGS) entry which is preliminary data.</text>
</comment>
<name>A0A426Y6M6_ENSVE</name>
<accession>A0A426Y6M6</accession>
<evidence type="ECO:0000313" key="3">
    <source>
        <dbReference type="Proteomes" id="UP000287651"/>
    </source>
</evidence>
<evidence type="ECO:0000256" key="1">
    <source>
        <dbReference type="SAM" id="MobiDB-lite"/>
    </source>
</evidence>
<protein>
    <submittedName>
        <fullName evidence="2">Uncharacterized protein</fullName>
    </submittedName>
</protein>
<gene>
    <name evidence="2" type="ORF">B296_00039418</name>
</gene>
<feature type="region of interest" description="Disordered" evidence="1">
    <location>
        <begin position="88"/>
        <end position="108"/>
    </location>
</feature>
<sequence length="262" mass="29559">MSKTNSSIGKGASPLHDAPRAEGRKGREQPVEVRSRHVGSRPERAAFVPLQQERRGVKRGQVGLLQDRAGAHHRRPHRLRLHQRFGQIPVQPDAGDPLHHLPEEEEERVSWETEEEVSDREVWKTRVRALLTHADSVRSVTLTVKPRRPSDPRAGSRAFEILRSCHLTAGVGTHNPVFGSPEEDRRCNYWARRWWFGHLDGPEPFDLLADGYDLLLLPCAKHSLVLAAARGNWHNGPEPFDQLADGSDLFLLPPANRAAHEI</sequence>
<evidence type="ECO:0000313" key="2">
    <source>
        <dbReference type="EMBL" id="RRT47435.1"/>
    </source>
</evidence>
<dbReference type="Proteomes" id="UP000287651">
    <property type="component" value="Unassembled WGS sequence"/>
</dbReference>
<proteinExistence type="predicted"/>
<organism evidence="2 3">
    <name type="scientific">Ensete ventricosum</name>
    <name type="common">Abyssinian banana</name>
    <name type="synonym">Musa ensete</name>
    <dbReference type="NCBI Taxonomy" id="4639"/>
    <lineage>
        <taxon>Eukaryota</taxon>
        <taxon>Viridiplantae</taxon>
        <taxon>Streptophyta</taxon>
        <taxon>Embryophyta</taxon>
        <taxon>Tracheophyta</taxon>
        <taxon>Spermatophyta</taxon>
        <taxon>Magnoliopsida</taxon>
        <taxon>Liliopsida</taxon>
        <taxon>Zingiberales</taxon>
        <taxon>Musaceae</taxon>
        <taxon>Ensete</taxon>
    </lineage>
</organism>
<feature type="region of interest" description="Disordered" evidence="1">
    <location>
        <begin position="1"/>
        <end position="48"/>
    </location>
</feature>
<feature type="non-terminal residue" evidence="2">
    <location>
        <position position="262"/>
    </location>
</feature>
<feature type="compositionally biased region" description="Basic and acidic residues" evidence="1">
    <location>
        <begin position="17"/>
        <end position="44"/>
    </location>
</feature>
<reference evidence="2 3" key="1">
    <citation type="journal article" date="2014" name="Agronomy (Basel)">
        <title>A Draft Genome Sequence for Ensete ventricosum, the Drought-Tolerant Tree Against Hunger.</title>
        <authorList>
            <person name="Harrison J."/>
            <person name="Moore K.A."/>
            <person name="Paszkiewicz K."/>
            <person name="Jones T."/>
            <person name="Grant M."/>
            <person name="Ambacheew D."/>
            <person name="Muzemil S."/>
            <person name="Studholme D.J."/>
        </authorList>
    </citation>
    <scope>NUCLEOTIDE SEQUENCE [LARGE SCALE GENOMIC DNA]</scope>
</reference>
<dbReference type="AlphaFoldDB" id="A0A426Y6M6"/>